<evidence type="ECO:0000313" key="9">
    <source>
        <dbReference type="Proteomes" id="UP000602284"/>
    </source>
</evidence>
<gene>
    <name evidence="8" type="ORF">JJB07_16710</name>
</gene>
<evidence type="ECO:0000313" key="8">
    <source>
        <dbReference type="EMBL" id="MBL0388257.1"/>
    </source>
</evidence>
<dbReference type="Gene3D" id="3.20.20.70">
    <property type="entry name" value="Aldolase class I"/>
    <property type="match status" value="1"/>
</dbReference>
<dbReference type="InterPro" id="IPR023867">
    <property type="entry name" value="Sulphatase_maturase_rSAM"/>
</dbReference>
<dbReference type="Pfam" id="PF04055">
    <property type="entry name" value="Radical_SAM"/>
    <property type="match status" value="1"/>
</dbReference>
<dbReference type="CDD" id="cd01335">
    <property type="entry name" value="Radical_SAM"/>
    <property type="match status" value="1"/>
</dbReference>
<dbReference type="InterPro" id="IPR007197">
    <property type="entry name" value="rSAM"/>
</dbReference>
<proteinExistence type="inferred from homology"/>
<keyword evidence="9" id="KW-1185">Reference proteome</keyword>
<feature type="domain" description="Radical SAM core" evidence="7">
    <location>
        <begin position="82"/>
        <end position="324"/>
    </location>
</feature>
<keyword evidence="5" id="KW-0411">Iron-sulfur</keyword>
<dbReference type="NCBIfam" id="TIGR04085">
    <property type="entry name" value="rSAM_more_4Fe4S"/>
    <property type="match status" value="1"/>
</dbReference>
<dbReference type="PANTHER" id="PTHR43273:SF3">
    <property type="entry name" value="ANAEROBIC SULFATASE-MATURATING ENZYME HOMOLOG ASLB-RELATED"/>
    <property type="match status" value="1"/>
</dbReference>
<evidence type="ECO:0000256" key="2">
    <source>
        <dbReference type="ARBA" id="ARBA00022691"/>
    </source>
</evidence>
<evidence type="ECO:0000256" key="3">
    <source>
        <dbReference type="ARBA" id="ARBA00022723"/>
    </source>
</evidence>
<sequence length="465" mass="53088">MLYATQYIYDYKLEDETHVILNTLTGALDVVSERTTKLLKSKGPLDPALFDADELEVLTERGYLLPHDEERAQVATWFSDYAERMKAFHFIVCPTFTCNLRCPYCFEDLEIRQSKTRMSDEQVEKMYEAMDRLIEMRGAEYAHLQLYGGEPFLRANRDLVSSIIERAVSKGWGVSGITNGTQIDAYFDLFERLPAGTIEQIQITMDGPEEMHNQLRIYADGRGSYEEIKRNVTRLLELEVPVLLRVNTGIDNVSELPRLVQSFEDNGWTQHPHFQCQIAPITDHGCTGCVPNYQPEFKLMRQLHELFENWEEARERYHLMLGYDLERRTSLLRRALYGTSSELAEAIDLSGCSASRQHYVVFGAEGLLYACPETVGMTEIAIGRYAPEYELDTKSWNKWAVNISNTSKCASCNIAPVCGGACPLQGFNSSSFDAYEPHCNFAQQSIKSYLDLNKSRVLELLEMVP</sequence>
<dbReference type="InterPro" id="IPR023885">
    <property type="entry name" value="4Fe4S-binding_SPASM_dom"/>
</dbReference>
<evidence type="ECO:0000259" key="7">
    <source>
        <dbReference type="PROSITE" id="PS51918"/>
    </source>
</evidence>
<dbReference type="InterPro" id="IPR058240">
    <property type="entry name" value="rSAM_sf"/>
</dbReference>
<comment type="cofactor">
    <cofactor evidence="1">
        <name>[4Fe-4S] cluster</name>
        <dbReference type="ChEBI" id="CHEBI:49883"/>
    </cofactor>
</comment>
<comment type="caution">
    <text evidence="8">The sequence shown here is derived from an EMBL/GenBank/DDBJ whole genome shotgun (WGS) entry which is preliminary data.</text>
</comment>
<dbReference type="InterPro" id="IPR013785">
    <property type="entry name" value="Aldolase_TIM"/>
</dbReference>
<keyword evidence="3" id="KW-0479">Metal-binding</keyword>
<keyword evidence="2" id="KW-0949">S-adenosyl-L-methionine</keyword>
<evidence type="ECO:0000256" key="6">
    <source>
        <dbReference type="ARBA" id="ARBA00023601"/>
    </source>
</evidence>
<name>A0ABS1JDA0_9BACL</name>
<evidence type="ECO:0000256" key="5">
    <source>
        <dbReference type="ARBA" id="ARBA00023014"/>
    </source>
</evidence>
<dbReference type="PROSITE" id="PS51918">
    <property type="entry name" value="RADICAL_SAM"/>
    <property type="match status" value="1"/>
</dbReference>
<dbReference type="RefSeq" id="WP_201637034.1">
    <property type="nucleotide sequence ID" value="NZ_JAEQNB010000005.1"/>
</dbReference>
<dbReference type="SFLD" id="SFLDG01067">
    <property type="entry name" value="SPASM/twitch_domain_containing"/>
    <property type="match status" value="1"/>
</dbReference>
<evidence type="ECO:0000256" key="1">
    <source>
        <dbReference type="ARBA" id="ARBA00001966"/>
    </source>
</evidence>
<reference evidence="8 9" key="1">
    <citation type="submission" date="2021-01" db="EMBL/GenBank/DDBJ databases">
        <title>Tumebacillus sp. strain ITR2 16S ribosomal RNA gene Genome sequencing and assembly.</title>
        <authorList>
            <person name="Kang M."/>
        </authorList>
    </citation>
    <scope>NUCLEOTIDE SEQUENCE [LARGE SCALE GENOMIC DNA]</scope>
    <source>
        <strain evidence="8 9">ITR2</strain>
    </source>
</reference>
<comment type="similarity">
    <text evidence="6">Belongs to the radical SAM superfamily. Anaerobic sulfatase-maturating enzyme family.</text>
</comment>
<evidence type="ECO:0000256" key="4">
    <source>
        <dbReference type="ARBA" id="ARBA00023004"/>
    </source>
</evidence>
<dbReference type="SFLD" id="SFLDS00029">
    <property type="entry name" value="Radical_SAM"/>
    <property type="match status" value="1"/>
</dbReference>
<dbReference type="SUPFAM" id="SSF102114">
    <property type="entry name" value="Radical SAM enzymes"/>
    <property type="match status" value="1"/>
</dbReference>
<accession>A0ABS1JDA0</accession>
<protein>
    <submittedName>
        <fullName evidence="8">Radical SAM protein</fullName>
    </submittedName>
</protein>
<dbReference type="PANTHER" id="PTHR43273">
    <property type="entry name" value="ANAEROBIC SULFATASE-MATURATING ENZYME HOMOLOG ASLB-RELATED"/>
    <property type="match status" value="1"/>
</dbReference>
<dbReference type="Proteomes" id="UP000602284">
    <property type="component" value="Unassembled WGS sequence"/>
</dbReference>
<dbReference type="EMBL" id="JAEQNB010000005">
    <property type="protein sequence ID" value="MBL0388257.1"/>
    <property type="molecule type" value="Genomic_DNA"/>
</dbReference>
<keyword evidence="4" id="KW-0408">Iron</keyword>
<organism evidence="8 9">
    <name type="scientific">Tumebacillus amylolyticus</name>
    <dbReference type="NCBI Taxonomy" id="2801339"/>
    <lineage>
        <taxon>Bacteria</taxon>
        <taxon>Bacillati</taxon>
        <taxon>Bacillota</taxon>
        <taxon>Bacilli</taxon>
        <taxon>Bacillales</taxon>
        <taxon>Alicyclobacillaceae</taxon>
        <taxon>Tumebacillus</taxon>
    </lineage>
</organism>